<protein>
    <submittedName>
        <fullName evidence="1">Uncharacterized protein</fullName>
    </submittedName>
</protein>
<dbReference type="Proteomes" id="UP000320806">
    <property type="component" value="Unassembled WGS sequence"/>
</dbReference>
<dbReference type="EMBL" id="VFMO01000001">
    <property type="protein sequence ID" value="TQJ14714.1"/>
    <property type="molecule type" value="Genomic_DNA"/>
</dbReference>
<reference evidence="1 2" key="1">
    <citation type="submission" date="2019-06" db="EMBL/GenBank/DDBJ databases">
        <title>Sequencing the genomes of 1000 actinobacteria strains.</title>
        <authorList>
            <person name="Klenk H.-P."/>
        </authorList>
    </citation>
    <scope>NUCLEOTIDE SEQUENCE [LARGE SCALE GENOMIC DNA]</scope>
    <source>
        <strain evidence="1 2">DSM 19828</strain>
    </source>
</reference>
<dbReference type="AlphaFoldDB" id="A0A542EHD9"/>
<comment type="caution">
    <text evidence="1">The sequence shown here is derived from an EMBL/GenBank/DDBJ whole genome shotgun (WGS) entry which is preliminary data.</text>
</comment>
<keyword evidence="2" id="KW-1185">Reference proteome</keyword>
<evidence type="ECO:0000313" key="1">
    <source>
        <dbReference type="EMBL" id="TQJ14714.1"/>
    </source>
</evidence>
<organism evidence="1 2">
    <name type="scientific">Yimella lutea</name>
    <dbReference type="NCBI Taxonomy" id="587872"/>
    <lineage>
        <taxon>Bacteria</taxon>
        <taxon>Bacillati</taxon>
        <taxon>Actinomycetota</taxon>
        <taxon>Actinomycetes</taxon>
        <taxon>Micrococcales</taxon>
        <taxon>Dermacoccaceae</taxon>
        <taxon>Yimella</taxon>
    </lineage>
</organism>
<sequence length="47" mass="5106">MGDAEDVAADLRETCHYQVGAMVPRVGRYELSDLTYAAAGICPADRF</sequence>
<name>A0A542EHD9_9MICO</name>
<proteinExistence type="predicted"/>
<evidence type="ECO:0000313" key="2">
    <source>
        <dbReference type="Proteomes" id="UP000320806"/>
    </source>
</evidence>
<gene>
    <name evidence="1" type="ORF">FB459_2214</name>
</gene>
<accession>A0A542EHD9</accession>